<dbReference type="Pfam" id="PF00144">
    <property type="entry name" value="Beta-lactamase"/>
    <property type="match status" value="1"/>
</dbReference>
<feature type="transmembrane region" description="Helical" evidence="3">
    <location>
        <begin position="445"/>
        <end position="470"/>
    </location>
</feature>
<evidence type="ECO:0000256" key="3">
    <source>
        <dbReference type="SAM" id="Phobius"/>
    </source>
</evidence>
<dbReference type="PANTHER" id="PTHR46825">
    <property type="entry name" value="D-ALANYL-D-ALANINE-CARBOXYPEPTIDASE/ENDOPEPTIDASE AMPH"/>
    <property type="match status" value="1"/>
</dbReference>
<comment type="caution">
    <text evidence="5">The sequence shown here is derived from an EMBL/GenBank/DDBJ whole genome shotgun (WGS) entry which is preliminary data.</text>
</comment>
<feature type="domain" description="Beta-lactamase-related" evidence="4">
    <location>
        <begin position="69"/>
        <end position="378"/>
    </location>
</feature>
<name>A0A4U8QC17_9FIRM</name>
<evidence type="ECO:0000259" key="4">
    <source>
        <dbReference type="Pfam" id="PF00144"/>
    </source>
</evidence>
<keyword evidence="2 3" id="KW-0472">Membrane</keyword>
<evidence type="ECO:0000256" key="1">
    <source>
        <dbReference type="ARBA" id="ARBA00004370"/>
    </source>
</evidence>
<dbReference type="AlphaFoldDB" id="A0A4U8QC17"/>
<evidence type="ECO:0000256" key="2">
    <source>
        <dbReference type="ARBA" id="ARBA00023136"/>
    </source>
</evidence>
<reference evidence="5 6" key="1">
    <citation type="journal article" date="2019" name="Anaerobe">
        <title>Detection of Robinsoniella peoriensis in multiple bone samples of a trauma patient.</title>
        <authorList>
            <person name="Schrottner P."/>
            <person name="Hartwich K."/>
            <person name="Bunk B."/>
            <person name="Schober I."/>
            <person name="Helbig S."/>
            <person name="Rudolph W.W."/>
            <person name="Gunzer F."/>
        </authorList>
    </citation>
    <scope>NUCLEOTIDE SEQUENCE [LARGE SCALE GENOMIC DNA]</scope>
    <source>
        <strain evidence="5 6">DSM 106044</strain>
    </source>
</reference>
<dbReference type="InterPro" id="IPR012338">
    <property type="entry name" value="Beta-lactam/transpept-like"/>
</dbReference>
<dbReference type="InterPro" id="IPR001466">
    <property type="entry name" value="Beta-lactam-related"/>
</dbReference>
<dbReference type="InterPro" id="IPR050491">
    <property type="entry name" value="AmpC-like"/>
</dbReference>
<proteinExistence type="predicted"/>
<dbReference type="STRING" id="180332.GCA_000797495_00866"/>
<dbReference type="Gene3D" id="3.40.710.10">
    <property type="entry name" value="DD-peptidase/beta-lactamase superfamily"/>
    <property type="match status" value="1"/>
</dbReference>
<feature type="transmembrane region" description="Helical" evidence="3">
    <location>
        <begin position="476"/>
        <end position="497"/>
    </location>
</feature>
<gene>
    <name evidence="5" type="primary">flp</name>
    <name evidence="5" type="ORF">DSM106044_00540</name>
</gene>
<dbReference type="PANTHER" id="PTHR46825:SF11">
    <property type="entry name" value="PENICILLIN-BINDING PROTEIN 4"/>
    <property type="match status" value="1"/>
</dbReference>
<evidence type="ECO:0000313" key="6">
    <source>
        <dbReference type="Proteomes" id="UP000306509"/>
    </source>
</evidence>
<accession>A0A4U8QC17</accession>
<comment type="subcellular location">
    <subcellularLocation>
        <location evidence="1">Membrane</location>
    </subcellularLocation>
</comment>
<dbReference type="EMBL" id="QGQD01000012">
    <property type="protein sequence ID" value="TLD02561.1"/>
    <property type="molecule type" value="Genomic_DNA"/>
</dbReference>
<organism evidence="5 6">
    <name type="scientific">Robinsoniella peoriensis</name>
    <dbReference type="NCBI Taxonomy" id="180332"/>
    <lineage>
        <taxon>Bacteria</taxon>
        <taxon>Bacillati</taxon>
        <taxon>Bacillota</taxon>
        <taxon>Clostridia</taxon>
        <taxon>Lachnospirales</taxon>
        <taxon>Lachnospiraceae</taxon>
        <taxon>Robinsoniella</taxon>
    </lineage>
</organism>
<dbReference type="GO" id="GO:0016020">
    <property type="term" value="C:membrane"/>
    <property type="evidence" value="ECO:0007669"/>
    <property type="project" value="UniProtKB-SubCell"/>
</dbReference>
<protein>
    <submittedName>
        <fullName evidence="5">FmtA-like protein</fullName>
    </submittedName>
</protein>
<keyword evidence="3" id="KW-0812">Transmembrane</keyword>
<keyword evidence="3" id="KW-1133">Transmembrane helix</keyword>
<sequence>MNWGKLTLSEKVIRLLTVFYPTGEYMKKAIVLILTILILFSGFTTLGYAAPDAQSAEIQALLDDACRISGVPGMSLSIRADDEVSYFSSGYADRENKVSASENTLYELASVSKAFTGMGILLLEEQGLLSMSDPVQKYLPWFTLKYEGRTVDMESLTLNHFLHHTSGLVNIRHTQLIPQGNTPDMLRRTVEKLADAELAFPPGNQYDYGTVNYDILGLVIETVSGQRYEDFMKEKVLKPLGLNQTYMYQEDARATGQLAQGYRSSFFMTFPYNAPDYAGNKPAGYIISCTKDMSRWMDIQMGIVQDIPAIFHRIIEKSHQGDRSVPAVDGMYYAAGWSVNAEQSIIEHQGVNPNFTTEAAILPDERTAICLLTNGVNTNISLVLKVKDILDGNLMQFYEIGGTQFMDIVLSAVTITFIILAALFFLLGLRRKKSNERLPMIKKTIFVIAVLLTIAIVLCMICLVLDWSTILVWQTYSVFTALISSSLLSASIAWFVYMHRYHATPGK</sequence>
<keyword evidence="6" id="KW-1185">Reference proteome</keyword>
<feature type="transmembrane region" description="Helical" evidence="3">
    <location>
        <begin position="408"/>
        <end position="429"/>
    </location>
</feature>
<dbReference type="Proteomes" id="UP000306509">
    <property type="component" value="Unassembled WGS sequence"/>
</dbReference>
<dbReference type="SUPFAM" id="SSF56601">
    <property type="entry name" value="beta-lactamase/transpeptidase-like"/>
    <property type="match status" value="1"/>
</dbReference>
<evidence type="ECO:0000313" key="5">
    <source>
        <dbReference type="EMBL" id="TLD02561.1"/>
    </source>
</evidence>